<feature type="domain" description="BPL/LPL catalytic" evidence="7">
    <location>
        <begin position="35"/>
        <end position="218"/>
    </location>
</feature>
<dbReference type="SUPFAM" id="SSF55681">
    <property type="entry name" value="Class II aaRS and biotin synthetases"/>
    <property type="match status" value="1"/>
</dbReference>
<organism evidence="8 9">
    <name type="scientific">Aromatoleum tolulyticum</name>
    <dbReference type="NCBI Taxonomy" id="34027"/>
    <lineage>
        <taxon>Bacteria</taxon>
        <taxon>Pseudomonadati</taxon>
        <taxon>Pseudomonadota</taxon>
        <taxon>Betaproteobacteria</taxon>
        <taxon>Rhodocyclales</taxon>
        <taxon>Rhodocyclaceae</taxon>
        <taxon>Aromatoleum</taxon>
    </lineage>
</organism>
<dbReference type="SUPFAM" id="SSF50037">
    <property type="entry name" value="C-terminal domain of transcriptional repressors"/>
    <property type="match status" value="1"/>
</dbReference>
<evidence type="ECO:0000256" key="3">
    <source>
        <dbReference type="ARBA" id="ARBA00022840"/>
    </source>
</evidence>
<name>A0A1N7C336_9RHOO</name>
<dbReference type="Gene3D" id="3.30.930.10">
    <property type="entry name" value="Bira Bifunctional Protein, Domain 2"/>
    <property type="match status" value="1"/>
</dbReference>
<dbReference type="CDD" id="cd16442">
    <property type="entry name" value="BPL"/>
    <property type="match status" value="1"/>
</dbReference>
<dbReference type="InterPro" id="IPR008988">
    <property type="entry name" value="Transcriptional_repressor_C"/>
</dbReference>
<dbReference type="Gene3D" id="2.30.30.100">
    <property type="match status" value="1"/>
</dbReference>
<evidence type="ECO:0000259" key="7">
    <source>
        <dbReference type="PROSITE" id="PS51733"/>
    </source>
</evidence>
<evidence type="ECO:0000256" key="1">
    <source>
        <dbReference type="ARBA" id="ARBA00022598"/>
    </source>
</evidence>
<keyword evidence="9" id="KW-1185">Reference proteome</keyword>
<accession>A0A1N7C336</accession>
<dbReference type="EC" id="6.3.4.15" evidence="5"/>
<dbReference type="Pfam" id="PF02237">
    <property type="entry name" value="BPL_C"/>
    <property type="match status" value="1"/>
</dbReference>
<dbReference type="GO" id="GO:0005524">
    <property type="term" value="F:ATP binding"/>
    <property type="evidence" value="ECO:0007669"/>
    <property type="project" value="UniProtKB-KW"/>
</dbReference>
<dbReference type="PANTHER" id="PTHR12835:SF5">
    <property type="entry name" value="BIOTIN--PROTEIN LIGASE"/>
    <property type="match status" value="1"/>
</dbReference>
<sequence length="284" mass="29779">MTDNAGFHVPHGKTGLSASPSDAPLNAAAIHQQLGDLAGTFDVQVLDECASTNSVLMDATPADDGRIHVVVVERQTAGRGRRGRQWQSWPGGSLTFSTLWRFAPGAPVPAGLSLVAGLAVVRALEILGVQGLQLKWPNDVLVHGHKLAGILVELLPGRGRTPAAVVGIGINLHLPAGTRIPDQPAVTDLGEHVATLPDRNRLLAAVLTELYALFDTYAAAGFPALRGAWQQRNAFADLPVRITGDGNEMTGICAGVDDDGALLLRTDTGLTRILTGEVSLRAAQ</sequence>
<dbReference type="AlphaFoldDB" id="A0A1N7C336"/>
<dbReference type="OrthoDB" id="9807064at2"/>
<dbReference type="NCBIfam" id="TIGR00121">
    <property type="entry name" value="birA_ligase"/>
    <property type="match status" value="1"/>
</dbReference>
<dbReference type="PANTHER" id="PTHR12835">
    <property type="entry name" value="BIOTIN PROTEIN LIGASE"/>
    <property type="match status" value="1"/>
</dbReference>
<reference evidence="9" key="1">
    <citation type="submission" date="2017-01" db="EMBL/GenBank/DDBJ databases">
        <authorList>
            <person name="Varghese N."/>
            <person name="Submissions S."/>
        </authorList>
    </citation>
    <scope>NUCLEOTIDE SEQUENCE [LARGE SCALE GENOMIC DNA]</scope>
    <source>
        <strain evidence="9">ATCC 51758</strain>
    </source>
</reference>
<dbReference type="STRING" id="34027.SAMN05421829_12162"/>
<protein>
    <recommendedName>
        <fullName evidence="5">biotin--[biotin carboxyl-carrier protein] ligase</fullName>
        <ecNumber evidence="5">6.3.4.15</ecNumber>
    </recommendedName>
</protein>
<comment type="catalytic activity">
    <reaction evidence="6">
        <text>biotin + L-lysyl-[protein] + ATP = N(6)-biotinyl-L-lysyl-[protein] + AMP + diphosphate + H(+)</text>
        <dbReference type="Rhea" id="RHEA:11756"/>
        <dbReference type="Rhea" id="RHEA-COMP:9752"/>
        <dbReference type="Rhea" id="RHEA-COMP:10505"/>
        <dbReference type="ChEBI" id="CHEBI:15378"/>
        <dbReference type="ChEBI" id="CHEBI:29969"/>
        <dbReference type="ChEBI" id="CHEBI:30616"/>
        <dbReference type="ChEBI" id="CHEBI:33019"/>
        <dbReference type="ChEBI" id="CHEBI:57586"/>
        <dbReference type="ChEBI" id="CHEBI:83144"/>
        <dbReference type="ChEBI" id="CHEBI:456215"/>
        <dbReference type="EC" id="6.3.4.15"/>
    </reaction>
</comment>
<dbReference type="Proteomes" id="UP000186819">
    <property type="component" value="Unassembled WGS sequence"/>
</dbReference>
<evidence type="ECO:0000313" key="9">
    <source>
        <dbReference type="Proteomes" id="UP000186819"/>
    </source>
</evidence>
<dbReference type="GO" id="GO:0004077">
    <property type="term" value="F:biotin--[biotin carboxyl-carrier protein] ligase activity"/>
    <property type="evidence" value="ECO:0007669"/>
    <property type="project" value="UniProtKB-EC"/>
</dbReference>
<evidence type="ECO:0000256" key="4">
    <source>
        <dbReference type="ARBA" id="ARBA00023267"/>
    </source>
</evidence>
<dbReference type="InterPro" id="IPR004408">
    <property type="entry name" value="Biotin_CoA_COase_ligase"/>
</dbReference>
<evidence type="ECO:0000256" key="5">
    <source>
        <dbReference type="ARBA" id="ARBA00024227"/>
    </source>
</evidence>
<dbReference type="PROSITE" id="PS51733">
    <property type="entry name" value="BPL_LPL_CATALYTIC"/>
    <property type="match status" value="1"/>
</dbReference>
<evidence type="ECO:0000313" key="8">
    <source>
        <dbReference type="EMBL" id="SIR58005.1"/>
    </source>
</evidence>
<evidence type="ECO:0000256" key="2">
    <source>
        <dbReference type="ARBA" id="ARBA00022741"/>
    </source>
</evidence>
<evidence type="ECO:0000256" key="6">
    <source>
        <dbReference type="ARBA" id="ARBA00047846"/>
    </source>
</evidence>
<keyword evidence="1 8" id="KW-0436">Ligase</keyword>
<keyword evidence="3" id="KW-0067">ATP-binding</keyword>
<keyword evidence="2" id="KW-0547">Nucleotide-binding</keyword>
<proteinExistence type="predicted"/>
<keyword evidence="4" id="KW-0092">Biotin</keyword>
<dbReference type="GO" id="GO:0005737">
    <property type="term" value="C:cytoplasm"/>
    <property type="evidence" value="ECO:0007669"/>
    <property type="project" value="TreeGrafter"/>
</dbReference>
<dbReference type="InterPro" id="IPR004143">
    <property type="entry name" value="BPL_LPL_catalytic"/>
</dbReference>
<dbReference type="InterPro" id="IPR003142">
    <property type="entry name" value="BPL_C"/>
</dbReference>
<gene>
    <name evidence="8" type="ORF">SAMN05421829_12162</name>
</gene>
<dbReference type="EMBL" id="FTMD01000021">
    <property type="protein sequence ID" value="SIR58005.1"/>
    <property type="molecule type" value="Genomic_DNA"/>
</dbReference>
<dbReference type="InterPro" id="IPR045864">
    <property type="entry name" value="aa-tRNA-synth_II/BPL/LPL"/>
</dbReference>
<dbReference type="Pfam" id="PF03099">
    <property type="entry name" value="BPL_LplA_LipB"/>
    <property type="match status" value="1"/>
</dbReference>